<feature type="transmembrane region" description="Helical" evidence="1">
    <location>
        <begin position="514"/>
        <end position="532"/>
    </location>
</feature>
<dbReference type="InterPro" id="IPR011853">
    <property type="entry name" value="TRAP_DctM-Dct_fused"/>
</dbReference>
<evidence type="ECO:0000259" key="2">
    <source>
        <dbReference type="Pfam" id="PF06808"/>
    </source>
</evidence>
<name>A0A1J5MXH7_9BACT</name>
<feature type="transmembrane region" description="Helical" evidence="1">
    <location>
        <begin position="121"/>
        <end position="139"/>
    </location>
</feature>
<feature type="transmembrane region" description="Helical" evidence="1">
    <location>
        <begin position="159"/>
        <end position="178"/>
    </location>
</feature>
<dbReference type="InterPro" id="IPR010656">
    <property type="entry name" value="DctM"/>
</dbReference>
<dbReference type="PANTHER" id="PTHR43849">
    <property type="entry name" value="BLL3936 PROTEIN"/>
    <property type="match status" value="1"/>
</dbReference>
<dbReference type="OrthoDB" id="9759894at2"/>
<comment type="caution">
    <text evidence="3">The sequence shown here is derived from an EMBL/GenBank/DDBJ whole genome shotgun (WGS) entry which is preliminary data.</text>
</comment>
<feature type="transmembrane region" description="Helical" evidence="1">
    <location>
        <begin position="223"/>
        <end position="243"/>
    </location>
</feature>
<feature type="transmembrane region" description="Helical" evidence="1">
    <location>
        <begin position="98"/>
        <end position="114"/>
    </location>
</feature>
<dbReference type="Proteomes" id="UP000181901">
    <property type="component" value="Unassembled WGS sequence"/>
</dbReference>
<feature type="transmembrane region" description="Helical" evidence="1">
    <location>
        <begin position="12"/>
        <end position="30"/>
    </location>
</feature>
<feature type="transmembrane region" description="Helical" evidence="1">
    <location>
        <begin position="36"/>
        <end position="52"/>
    </location>
</feature>
<keyword evidence="4" id="KW-1185">Reference proteome</keyword>
<feature type="transmembrane region" description="Helical" evidence="1">
    <location>
        <begin position="255"/>
        <end position="277"/>
    </location>
</feature>
<evidence type="ECO:0000313" key="4">
    <source>
        <dbReference type="Proteomes" id="UP000181901"/>
    </source>
</evidence>
<keyword evidence="1" id="KW-0472">Membrane</keyword>
<accession>A0A1J5MXH7</accession>
<sequence length="620" mass="66362">MTDWKENWRKYAVAVVAISVLILQVAAMYFTVVPVMAHRVSFVCLAMILLFLNKSESKTGSAINWLFIVLCLVDMAYVFMEADRIEMRIAFVEDLEPFDYFMGVTFIVMLLEGTRRIAGNVLFGLAAFFIAYGFAGPFLPGVLAHTGFNLTIFLESNTMTLGGVLGTATGAVVNYVFYFLLFTSFLEVSGGGQLFIDTAIWLAGRFRGGTGKAEIVSSSLMGMISGSAVANVVGVGSLTIPIMKENGFDKASAGAITAAAATGGQLMPPIMGAAAFVMAETTNIDYSHIVVAAALPAFFFYFGIFCQVDFYAQKNSLKGQSKEERPDILTSTKRYLHMMVPLGLLVYYIATGKSIMLAGFITTGLLIAISFLRRETWMTPSRILDGIVATVRGLPAITLPCATAGLIISAVIASSLGTKLSALFVTIAGGSIFLSLVAVMIVCIILGMGMPTISAYIIVAMLLVPSLIQLGVPLLAAHMFVFYFALMSFVTPPVALSAYTAAGIAGADASETGWNAFMFTFAGFIVPYVFAYNQGLLMDGSAFSILWVSITCGIGIWVLAGARMGWFLSSATMVERLLGAAFAFCLIIPNMLTDFIGLAGVALVLAFSFKKKRAELQVAV</sequence>
<dbReference type="EMBL" id="LKAQ01000004">
    <property type="protein sequence ID" value="OIQ50524.1"/>
    <property type="molecule type" value="Genomic_DNA"/>
</dbReference>
<keyword evidence="1" id="KW-0812">Transmembrane</keyword>
<evidence type="ECO:0000313" key="3">
    <source>
        <dbReference type="EMBL" id="OIQ50524.1"/>
    </source>
</evidence>
<feature type="transmembrane region" description="Helical" evidence="1">
    <location>
        <begin position="355"/>
        <end position="372"/>
    </location>
</feature>
<organism evidence="3 4">
    <name type="scientific">Pseudodesulfovibrio hydrargyri</name>
    <dbReference type="NCBI Taxonomy" id="2125990"/>
    <lineage>
        <taxon>Bacteria</taxon>
        <taxon>Pseudomonadati</taxon>
        <taxon>Thermodesulfobacteriota</taxon>
        <taxon>Desulfovibrionia</taxon>
        <taxon>Desulfovibrionales</taxon>
        <taxon>Desulfovibrionaceae</taxon>
    </lineage>
</organism>
<feature type="transmembrane region" description="Helical" evidence="1">
    <location>
        <begin position="393"/>
        <end position="416"/>
    </location>
</feature>
<evidence type="ECO:0000256" key="1">
    <source>
        <dbReference type="SAM" id="Phobius"/>
    </source>
</evidence>
<feature type="transmembrane region" description="Helical" evidence="1">
    <location>
        <begin position="578"/>
        <end position="607"/>
    </location>
</feature>
<dbReference type="NCBIfam" id="TIGR02123">
    <property type="entry name" value="TRAP_fused"/>
    <property type="match status" value="1"/>
</dbReference>
<feature type="transmembrane region" description="Helical" evidence="1">
    <location>
        <begin position="453"/>
        <end position="474"/>
    </location>
</feature>
<keyword evidence="1" id="KW-1133">Transmembrane helix</keyword>
<gene>
    <name evidence="3" type="primary">siaT_7</name>
    <name evidence="3" type="ORF">BerOc1_02462</name>
</gene>
<dbReference type="RefSeq" id="WP_071545957.1">
    <property type="nucleotide sequence ID" value="NZ_LKAQ01000004.1"/>
</dbReference>
<protein>
    <submittedName>
        <fullName evidence="3">Sialic acid TRAP transporter permease protein SiaT</fullName>
    </submittedName>
</protein>
<dbReference type="Pfam" id="PF06808">
    <property type="entry name" value="DctM"/>
    <property type="match status" value="1"/>
</dbReference>
<feature type="transmembrane region" description="Helical" evidence="1">
    <location>
        <begin position="544"/>
        <end position="566"/>
    </location>
</feature>
<feature type="transmembrane region" description="Helical" evidence="1">
    <location>
        <begin position="480"/>
        <end position="502"/>
    </location>
</feature>
<feature type="transmembrane region" description="Helical" evidence="1">
    <location>
        <begin position="59"/>
        <end position="78"/>
    </location>
</feature>
<dbReference type="AlphaFoldDB" id="A0A1J5MXH7"/>
<dbReference type="PANTHER" id="PTHR43849:SF2">
    <property type="entry name" value="BLL3936 PROTEIN"/>
    <property type="match status" value="1"/>
</dbReference>
<feature type="transmembrane region" description="Helical" evidence="1">
    <location>
        <begin position="289"/>
        <end position="312"/>
    </location>
</feature>
<proteinExistence type="predicted"/>
<feature type="domain" description="TRAP C4-dicarboxylate transport system permease DctM subunit" evidence="2">
    <location>
        <begin position="107"/>
        <end position="536"/>
    </location>
</feature>
<feature type="transmembrane region" description="Helical" evidence="1">
    <location>
        <begin position="422"/>
        <end position="446"/>
    </location>
</feature>
<reference evidence="3 4" key="1">
    <citation type="submission" date="2015-09" db="EMBL/GenBank/DDBJ databases">
        <title>Genome of Desulfovibrio dechloracetivorans BerOc1, a mercury methylating strain isolated from highly hydrocarbons and metals contaminated coastal sediments.</title>
        <authorList>
            <person name="Goni Urriza M."/>
            <person name="Gassie C."/>
            <person name="Bouchez O."/>
            <person name="Klopp C."/>
            <person name="Ranchou-Peyruse A."/>
            <person name="Remy G."/>
        </authorList>
    </citation>
    <scope>NUCLEOTIDE SEQUENCE [LARGE SCALE GENOMIC DNA]</scope>
    <source>
        <strain evidence="3 4">BerOc1</strain>
    </source>
</reference>
<feature type="transmembrane region" description="Helical" evidence="1">
    <location>
        <begin position="185"/>
        <end position="203"/>
    </location>
</feature>